<dbReference type="GO" id="GO:0006508">
    <property type="term" value="P:proteolysis"/>
    <property type="evidence" value="ECO:0007669"/>
    <property type="project" value="UniProtKB-KW"/>
</dbReference>
<dbReference type="InterPro" id="IPR001254">
    <property type="entry name" value="Trypsin_dom"/>
</dbReference>
<dbReference type="InterPro" id="IPR050430">
    <property type="entry name" value="Peptidase_S1"/>
</dbReference>
<evidence type="ECO:0000259" key="8">
    <source>
        <dbReference type="PROSITE" id="PS50240"/>
    </source>
</evidence>
<protein>
    <recommendedName>
        <fullName evidence="8">Peptidase S1 domain-containing protein</fullName>
    </recommendedName>
</protein>
<accession>A0A4S2KDD1</accession>
<evidence type="ECO:0000256" key="1">
    <source>
        <dbReference type="ARBA" id="ARBA00007664"/>
    </source>
</evidence>
<dbReference type="InterPro" id="IPR043504">
    <property type="entry name" value="Peptidase_S1_PA_chymotrypsin"/>
</dbReference>
<proteinExistence type="inferred from homology"/>
<feature type="chain" id="PRO_5020624026" description="Peptidase S1 domain-containing protein" evidence="7">
    <location>
        <begin position="30"/>
        <end position="327"/>
    </location>
</feature>
<keyword evidence="3" id="KW-0378">Hydrolase</keyword>
<evidence type="ECO:0000256" key="3">
    <source>
        <dbReference type="ARBA" id="ARBA00022801"/>
    </source>
</evidence>
<dbReference type="Gene3D" id="2.40.10.10">
    <property type="entry name" value="Trypsin-like serine proteases"/>
    <property type="match status" value="1"/>
</dbReference>
<comment type="caution">
    <text evidence="9">The sequence shown here is derived from an EMBL/GenBank/DDBJ whole genome shotgun (WGS) entry which is preliminary data.</text>
</comment>
<keyword evidence="6" id="KW-0812">Transmembrane</keyword>
<dbReference type="Pfam" id="PF00089">
    <property type="entry name" value="Trypsin"/>
    <property type="match status" value="1"/>
</dbReference>
<dbReference type="PRINTS" id="PR00722">
    <property type="entry name" value="CHYMOTRYPSIN"/>
</dbReference>
<dbReference type="SUPFAM" id="SSF50494">
    <property type="entry name" value="Trypsin-like serine proteases"/>
    <property type="match status" value="1"/>
</dbReference>
<sequence length="327" mass="35836">MTNLRESWRTMRSTLHLLVLLTILYLVHGSPTDLLPDDIPPDMTPTTFDLTGRIVNGTKAVLKQFPYQVSLMRSYSKTHFCGGSLISSSLVLTAGHCMYMSGKVIQPWTIMVVGGVVKLSDNRTNRQERGVVTIRIHPKFNLRTLHNDVAVLKLSQPFKFTPEIRSVPLPGNAPVPKTVCQVPGWGYQSSNIPITSPDLLYVDLPIRSVNECRKLLKNVTDLPPGMFCAGYLEGGRDACQGDSGGGMVCKGVLTGVVSGGEGCAKPLLPGVYADIFHYLNWILDEKDIVVIVQGRDFGNHGTSNMSSITIMIISFLLCAVINYTSRP</sequence>
<keyword evidence="5" id="KW-1015">Disulfide bond</keyword>
<dbReference type="Proteomes" id="UP000310200">
    <property type="component" value="Unassembled WGS sequence"/>
</dbReference>
<dbReference type="PROSITE" id="PS50240">
    <property type="entry name" value="TRYPSIN_DOM"/>
    <property type="match status" value="1"/>
</dbReference>
<dbReference type="PROSITE" id="PS00134">
    <property type="entry name" value="TRYPSIN_HIS"/>
    <property type="match status" value="1"/>
</dbReference>
<dbReference type="InterPro" id="IPR018114">
    <property type="entry name" value="TRYPSIN_HIS"/>
</dbReference>
<evidence type="ECO:0000256" key="6">
    <source>
        <dbReference type="SAM" id="Phobius"/>
    </source>
</evidence>
<dbReference type="EMBL" id="QBLH01003069">
    <property type="protein sequence ID" value="TGZ45749.1"/>
    <property type="molecule type" value="Genomic_DNA"/>
</dbReference>
<comment type="similarity">
    <text evidence="1">Belongs to the peptidase S1 family.</text>
</comment>
<evidence type="ECO:0000256" key="2">
    <source>
        <dbReference type="ARBA" id="ARBA00022670"/>
    </source>
</evidence>
<dbReference type="GO" id="GO:0004252">
    <property type="term" value="F:serine-type endopeptidase activity"/>
    <property type="evidence" value="ECO:0007669"/>
    <property type="project" value="InterPro"/>
</dbReference>
<dbReference type="InterPro" id="IPR009003">
    <property type="entry name" value="Peptidase_S1_PA"/>
</dbReference>
<gene>
    <name evidence="9" type="ORF">DBV15_04430</name>
</gene>
<feature type="signal peptide" evidence="7">
    <location>
        <begin position="1"/>
        <end position="29"/>
    </location>
</feature>
<dbReference type="InterPro" id="IPR001314">
    <property type="entry name" value="Peptidase_S1A"/>
</dbReference>
<dbReference type="PANTHER" id="PTHR24276">
    <property type="entry name" value="POLYSERASE-RELATED"/>
    <property type="match status" value="1"/>
</dbReference>
<keyword evidence="10" id="KW-1185">Reference proteome</keyword>
<keyword evidence="6" id="KW-0472">Membrane</keyword>
<feature type="transmembrane region" description="Helical" evidence="6">
    <location>
        <begin position="305"/>
        <end position="324"/>
    </location>
</feature>
<dbReference type="PANTHER" id="PTHR24276:SF91">
    <property type="entry name" value="AT26814P-RELATED"/>
    <property type="match status" value="1"/>
</dbReference>
<evidence type="ECO:0000256" key="7">
    <source>
        <dbReference type="SAM" id="SignalP"/>
    </source>
</evidence>
<reference evidence="9 10" key="1">
    <citation type="journal article" date="2019" name="Philos. Trans. R. Soc. Lond., B, Biol. Sci.">
        <title>Ant behaviour and brain gene expression of defending hosts depend on the ecological success of the intruding social parasite.</title>
        <authorList>
            <person name="Kaur R."/>
            <person name="Stoldt M."/>
            <person name="Jongepier E."/>
            <person name="Feldmeyer B."/>
            <person name="Menzel F."/>
            <person name="Bornberg-Bauer E."/>
            <person name="Foitzik S."/>
        </authorList>
    </citation>
    <scope>NUCLEOTIDE SEQUENCE [LARGE SCALE GENOMIC DNA]</scope>
    <source>
        <tissue evidence="9">Whole body</tissue>
    </source>
</reference>
<keyword evidence="6" id="KW-1133">Transmembrane helix</keyword>
<keyword evidence="4" id="KW-0720">Serine protease</keyword>
<keyword evidence="7" id="KW-0732">Signal</keyword>
<name>A0A4S2KDD1_9HYME</name>
<dbReference type="STRING" id="300112.A0A4S2KDD1"/>
<dbReference type="SMART" id="SM00020">
    <property type="entry name" value="Tryp_SPc"/>
    <property type="match status" value="1"/>
</dbReference>
<keyword evidence="2" id="KW-0645">Protease</keyword>
<organism evidence="9 10">
    <name type="scientific">Temnothorax longispinosus</name>
    <dbReference type="NCBI Taxonomy" id="300112"/>
    <lineage>
        <taxon>Eukaryota</taxon>
        <taxon>Metazoa</taxon>
        <taxon>Ecdysozoa</taxon>
        <taxon>Arthropoda</taxon>
        <taxon>Hexapoda</taxon>
        <taxon>Insecta</taxon>
        <taxon>Pterygota</taxon>
        <taxon>Neoptera</taxon>
        <taxon>Endopterygota</taxon>
        <taxon>Hymenoptera</taxon>
        <taxon>Apocrita</taxon>
        <taxon>Aculeata</taxon>
        <taxon>Formicoidea</taxon>
        <taxon>Formicidae</taxon>
        <taxon>Myrmicinae</taxon>
        <taxon>Temnothorax</taxon>
    </lineage>
</organism>
<evidence type="ECO:0000313" key="9">
    <source>
        <dbReference type="EMBL" id="TGZ45749.1"/>
    </source>
</evidence>
<dbReference type="AlphaFoldDB" id="A0A4S2KDD1"/>
<evidence type="ECO:0000256" key="4">
    <source>
        <dbReference type="ARBA" id="ARBA00022825"/>
    </source>
</evidence>
<dbReference type="CDD" id="cd00190">
    <property type="entry name" value="Tryp_SPc"/>
    <property type="match status" value="1"/>
</dbReference>
<evidence type="ECO:0000256" key="5">
    <source>
        <dbReference type="ARBA" id="ARBA00023157"/>
    </source>
</evidence>
<dbReference type="FunFam" id="2.40.10.10:FF:000034">
    <property type="entry name" value="Eupolytin"/>
    <property type="match status" value="1"/>
</dbReference>
<evidence type="ECO:0000313" key="10">
    <source>
        <dbReference type="Proteomes" id="UP000310200"/>
    </source>
</evidence>
<feature type="domain" description="Peptidase S1" evidence="8">
    <location>
        <begin position="54"/>
        <end position="287"/>
    </location>
</feature>